<dbReference type="PANTHER" id="PTHR42912">
    <property type="entry name" value="METHYLTRANSFERASE"/>
    <property type="match status" value="1"/>
</dbReference>
<feature type="domain" description="Methyltransferase type 11" evidence="1">
    <location>
        <begin position="28"/>
        <end position="113"/>
    </location>
</feature>
<dbReference type="GO" id="GO:0008757">
    <property type="term" value="F:S-adenosylmethionine-dependent methyltransferase activity"/>
    <property type="evidence" value="ECO:0007669"/>
    <property type="project" value="InterPro"/>
</dbReference>
<protein>
    <submittedName>
        <fullName evidence="2">Putative methyltransferase YcgJ</fullName>
        <ecNumber evidence="2">2.1.1.-</ecNumber>
    </submittedName>
</protein>
<keyword evidence="2" id="KW-0808">Transferase</keyword>
<dbReference type="Proteomes" id="UP000193207">
    <property type="component" value="Unassembled WGS sequence"/>
</dbReference>
<dbReference type="InterPro" id="IPR050508">
    <property type="entry name" value="Methyltransf_Superfamily"/>
</dbReference>
<organism evidence="2 3">
    <name type="scientific">Roseovarius halotolerans</name>
    <dbReference type="NCBI Taxonomy" id="505353"/>
    <lineage>
        <taxon>Bacteria</taxon>
        <taxon>Pseudomonadati</taxon>
        <taxon>Pseudomonadota</taxon>
        <taxon>Alphaproteobacteria</taxon>
        <taxon>Rhodobacterales</taxon>
        <taxon>Roseobacteraceae</taxon>
        <taxon>Roseovarius</taxon>
    </lineage>
</organism>
<gene>
    <name evidence="2" type="primary">ycgJ_1</name>
    <name evidence="2" type="ORF">ROH8110_01805</name>
</gene>
<reference evidence="2 3" key="1">
    <citation type="submission" date="2017-03" db="EMBL/GenBank/DDBJ databases">
        <authorList>
            <person name="Afonso C.L."/>
            <person name="Miller P.J."/>
            <person name="Scott M.A."/>
            <person name="Spackman E."/>
            <person name="Goraichik I."/>
            <person name="Dimitrov K.M."/>
            <person name="Suarez D.L."/>
            <person name="Swayne D.E."/>
        </authorList>
    </citation>
    <scope>NUCLEOTIDE SEQUENCE [LARGE SCALE GENOMIC DNA]</scope>
    <source>
        <strain evidence="2 3">CECT 8110</strain>
    </source>
</reference>
<evidence type="ECO:0000313" key="2">
    <source>
        <dbReference type="EMBL" id="SLN35670.1"/>
    </source>
</evidence>
<dbReference type="InterPro" id="IPR029063">
    <property type="entry name" value="SAM-dependent_MTases_sf"/>
</dbReference>
<evidence type="ECO:0000313" key="3">
    <source>
        <dbReference type="Proteomes" id="UP000193207"/>
    </source>
</evidence>
<keyword evidence="3" id="KW-1185">Reference proteome</keyword>
<name>A0A1X6YYQ1_9RHOB</name>
<dbReference type="AlphaFoldDB" id="A0A1X6YYQ1"/>
<proteinExistence type="predicted"/>
<dbReference type="InterPro" id="IPR013216">
    <property type="entry name" value="Methyltransf_11"/>
</dbReference>
<accession>A0A1X6YYQ1</accession>
<keyword evidence="2" id="KW-0489">Methyltransferase</keyword>
<evidence type="ECO:0000259" key="1">
    <source>
        <dbReference type="Pfam" id="PF08241"/>
    </source>
</evidence>
<dbReference type="Pfam" id="PF08241">
    <property type="entry name" value="Methyltransf_11"/>
    <property type="match status" value="1"/>
</dbReference>
<dbReference type="Gene3D" id="3.40.50.150">
    <property type="entry name" value="Vaccinia Virus protein VP39"/>
    <property type="match status" value="1"/>
</dbReference>
<dbReference type="EC" id="2.1.1.-" evidence="2"/>
<sequence length="220" mass="23676">MDHKTEPTRDALDVILEELAPLAGRSVLDIGCGRGRLGGRLREAGAMWRGLDPFAPEGVDAIDRAPAEAMPYPDDSFDAAICVNALHHVPMSAMAHALSEAARVLREGGRLVVIEPRASGALSQVLAVVDDEAEIRNAAQAAMDTTGALREVSAYDYPRVERYSGFQGFCDSLIAVDPGRAALIEANADALRLAFERHTTRENGAWLLSQPMSVRIFQPA</sequence>
<dbReference type="GO" id="GO:0032259">
    <property type="term" value="P:methylation"/>
    <property type="evidence" value="ECO:0007669"/>
    <property type="project" value="UniProtKB-KW"/>
</dbReference>
<dbReference type="EMBL" id="FWFU01000002">
    <property type="protein sequence ID" value="SLN35670.1"/>
    <property type="molecule type" value="Genomic_DNA"/>
</dbReference>
<dbReference type="RefSeq" id="WP_170156489.1">
    <property type="nucleotide sequence ID" value="NZ_FWFU01000002.1"/>
</dbReference>
<dbReference type="PANTHER" id="PTHR42912:SF93">
    <property type="entry name" value="N6-ADENOSINE-METHYLTRANSFERASE TMT1A"/>
    <property type="match status" value="1"/>
</dbReference>
<dbReference type="CDD" id="cd02440">
    <property type="entry name" value="AdoMet_MTases"/>
    <property type="match status" value="1"/>
</dbReference>
<dbReference type="SUPFAM" id="SSF53335">
    <property type="entry name" value="S-adenosyl-L-methionine-dependent methyltransferases"/>
    <property type="match status" value="1"/>
</dbReference>